<evidence type="ECO:0000259" key="4">
    <source>
        <dbReference type="PROSITE" id="PS51077"/>
    </source>
</evidence>
<proteinExistence type="predicted"/>
<dbReference type="PANTHER" id="PTHR30136:SF8">
    <property type="entry name" value="TRANSCRIPTIONAL REGULATORY PROTEIN"/>
    <property type="match status" value="1"/>
</dbReference>
<dbReference type="InterPro" id="IPR036388">
    <property type="entry name" value="WH-like_DNA-bd_sf"/>
</dbReference>
<dbReference type="SUPFAM" id="SSF55781">
    <property type="entry name" value="GAF domain-like"/>
    <property type="match status" value="1"/>
</dbReference>
<feature type="domain" description="HTH iclR-type" evidence="4">
    <location>
        <begin position="6"/>
        <end position="67"/>
    </location>
</feature>
<dbReference type="GO" id="GO:0003700">
    <property type="term" value="F:DNA-binding transcription factor activity"/>
    <property type="evidence" value="ECO:0007669"/>
    <property type="project" value="TreeGrafter"/>
</dbReference>
<evidence type="ECO:0000313" key="7">
    <source>
        <dbReference type="Proteomes" id="UP000269689"/>
    </source>
</evidence>
<accession>A0A3N4UP28</accession>
<evidence type="ECO:0000313" key="6">
    <source>
        <dbReference type="EMBL" id="RPE72173.1"/>
    </source>
</evidence>
<evidence type="ECO:0000256" key="2">
    <source>
        <dbReference type="ARBA" id="ARBA00023125"/>
    </source>
</evidence>
<dbReference type="Pfam" id="PF09339">
    <property type="entry name" value="HTH_IclR"/>
    <property type="match status" value="1"/>
</dbReference>
<keyword evidence="1" id="KW-0805">Transcription regulation</keyword>
<dbReference type="RefSeq" id="WP_123792316.1">
    <property type="nucleotide sequence ID" value="NZ_RKQK01000001.1"/>
</dbReference>
<dbReference type="SMART" id="SM00346">
    <property type="entry name" value="HTH_ICLR"/>
    <property type="match status" value="1"/>
</dbReference>
<dbReference type="PANTHER" id="PTHR30136">
    <property type="entry name" value="HELIX-TURN-HELIX TRANSCRIPTIONAL REGULATOR, ICLR FAMILY"/>
    <property type="match status" value="1"/>
</dbReference>
<evidence type="ECO:0000256" key="3">
    <source>
        <dbReference type="ARBA" id="ARBA00023163"/>
    </source>
</evidence>
<reference evidence="6 7" key="1">
    <citation type="submission" date="2018-11" db="EMBL/GenBank/DDBJ databases">
        <title>Genomic Encyclopedia of Type Strains, Phase IV (KMG-IV): sequencing the most valuable type-strain genomes for metagenomic binning, comparative biology and taxonomic classification.</title>
        <authorList>
            <person name="Goeker M."/>
        </authorList>
    </citation>
    <scope>NUCLEOTIDE SEQUENCE [LARGE SCALE GENOMIC DNA]</scope>
    <source>
        <strain evidence="6 7">DSM 104731</strain>
    </source>
</reference>
<dbReference type="Pfam" id="PF01614">
    <property type="entry name" value="IclR_C"/>
    <property type="match status" value="1"/>
</dbReference>
<organism evidence="6 7">
    <name type="scientific">Pacificibacter maritimus</name>
    <dbReference type="NCBI Taxonomy" id="762213"/>
    <lineage>
        <taxon>Bacteria</taxon>
        <taxon>Pseudomonadati</taxon>
        <taxon>Pseudomonadota</taxon>
        <taxon>Alphaproteobacteria</taxon>
        <taxon>Rhodobacterales</taxon>
        <taxon>Roseobacteraceae</taxon>
        <taxon>Pacificibacter</taxon>
    </lineage>
</organism>
<keyword evidence="3" id="KW-0804">Transcription</keyword>
<dbReference type="Gene3D" id="1.10.10.10">
    <property type="entry name" value="Winged helix-like DNA-binding domain superfamily/Winged helix DNA-binding domain"/>
    <property type="match status" value="1"/>
</dbReference>
<evidence type="ECO:0000259" key="5">
    <source>
        <dbReference type="PROSITE" id="PS51078"/>
    </source>
</evidence>
<dbReference type="GO" id="GO:0045892">
    <property type="term" value="P:negative regulation of DNA-templated transcription"/>
    <property type="evidence" value="ECO:0007669"/>
    <property type="project" value="TreeGrafter"/>
</dbReference>
<gene>
    <name evidence="6" type="ORF">EDD53_1320</name>
</gene>
<sequence length="246" mass="25939">MTTPLNGSLLKGFAILGLLTSKRSEISATNVAADLGLNHATAHRLLLTLEEAGALVCYRRGYFSLGPSLQKLGALAEQSDQLITQARPVIADLAATLNESVMICRLSRKGPTCVAVEASDRPFSVTMNIGTVLPMTVTAQGKLWLASMTSPELTDWVDDPGTLDALNLDQVRRDGYARNRGENETCVGAVSVPVLSGGGETILTLSAFGMVGRFTDDMVSTTLPALFAAAENLTDIATGTRRTAPA</sequence>
<protein>
    <submittedName>
        <fullName evidence="6">IclR family transcriptional regulator</fullName>
    </submittedName>
</protein>
<dbReference type="Proteomes" id="UP000269689">
    <property type="component" value="Unassembled WGS sequence"/>
</dbReference>
<dbReference type="InterPro" id="IPR005471">
    <property type="entry name" value="Tscrpt_reg_IclR_N"/>
</dbReference>
<dbReference type="InterPro" id="IPR050707">
    <property type="entry name" value="HTH_MetabolicPath_Reg"/>
</dbReference>
<name>A0A3N4UP28_9RHOB</name>
<dbReference type="InterPro" id="IPR029016">
    <property type="entry name" value="GAF-like_dom_sf"/>
</dbReference>
<keyword evidence="7" id="KW-1185">Reference proteome</keyword>
<dbReference type="Gene3D" id="3.30.450.40">
    <property type="match status" value="1"/>
</dbReference>
<dbReference type="GO" id="GO:0003677">
    <property type="term" value="F:DNA binding"/>
    <property type="evidence" value="ECO:0007669"/>
    <property type="project" value="UniProtKB-KW"/>
</dbReference>
<dbReference type="PROSITE" id="PS51078">
    <property type="entry name" value="ICLR_ED"/>
    <property type="match status" value="1"/>
</dbReference>
<dbReference type="OrthoDB" id="6057486at2"/>
<dbReference type="SUPFAM" id="SSF46785">
    <property type="entry name" value="Winged helix' DNA-binding domain"/>
    <property type="match status" value="1"/>
</dbReference>
<dbReference type="InterPro" id="IPR036390">
    <property type="entry name" value="WH_DNA-bd_sf"/>
</dbReference>
<dbReference type="AlphaFoldDB" id="A0A3N4UP28"/>
<dbReference type="EMBL" id="RKQK01000001">
    <property type="protein sequence ID" value="RPE72173.1"/>
    <property type="molecule type" value="Genomic_DNA"/>
</dbReference>
<dbReference type="InterPro" id="IPR014757">
    <property type="entry name" value="Tscrpt_reg_IclR_C"/>
</dbReference>
<dbReference type="PROSITE" id="PS51077">
    <property type="entry name" value="HTH_ICLR"/>
    <property type="match status" value="1"/>
</dbReference>
<evidence type="ECO:0000256" key="1">
    <source>
        <dbReference type="ARBA" id="ARBA00023015"/>
    </source>
</evidence>
<feature type="domain" description="IclR-ED" evidence="5">
    <location>
        <begin position="68"/>
        <end position="239"/>
    </location>
</feature>
<comment type="caution">
    <text evidence="6">The sequence shown here is derived from an EMBL/GenBank/DDBJ whole genome shotgun (WGS) entry which is preliminary data.</text>
</comment>
<keyword evidence="2" id="KW-0238">DNA-binding</keyword>